<evidence type="ECO:0000313" key="2">
    <source>
        <dbReference type="EMBL" id="SOD99633.1"/>
    </source>
</evidence>
<keyword evidence="3" id="KW-1185">Reference proteome</keyword>
<feature type="domain" description="AB hydrolase-1" evidence="1">
    <location>
        <begin position="92"/>
        <end position="326"/>
    </location>
</feature>
<protein>
    <recommendedName>
        <fullName evidence="1">AB hydrolase-1 domain-containing protein</fullName>
    </recommendedName>
</protein>
<dbReference type="Pfam" id="PF00561">
    <property type="entry name" value="Abhydrolase_1"/>
    <property type="match status" value="1"/>
</dbReference>
<dbReference type="Gene3D" id="3.40.50.1820">
    <property type="entry name" value="alpha/beta hydrolase"/>
    <property type="match status" value="2"/>
</dbReference>
<evidence type="ECO:0000259" key="1">
    <source>
        <dbReference type="Pfam" id="PF00561"/>
    </source>
</evidence>
<dbReference type="RefSeq" id="WP_097280762.1">
    <property type="nucleotide sequence ID" value="NZ_OCNJ01000009.1"/>
</dbReference>
<dbReference type="AlphaFoldDB" id="A0A286GVT1"/>
<dbReference type="SUPFAM" id="SSF53474">
    <property type="entry name" value="alpha/beta-Hydrolases"/>
    <property type="match status" value="1"/>
</dbReference>
<evidence type="ECO:0000313" key="3">
    <source>
        <dbReference type="Proteomes" id="UP000219621"/>
    </source>
</evidence>
<accession>A0A286GVT1</accession>
<gene>
    <name evidence="2" type="ORF">SAMN05421508_109100</name>
</gene>
<proteinExistence type="predicted"/>
<dbReference type="OrthoDB" id="6147935at2"/>
<name>A0A286GVT1_9PROT</name>
<dbReference type="EMBL" id="OCNJ01000009">
    <property type="protein sequence ID" value="SOD99633.1"/>
    <property type="molecule type" value="Genomic_DNA"/>
</dbReference>
<dbReference type="Proteomes" id="UP000219621">
    <property type="component" value="Unassembled WGS sequence"/>
</dbReference>
<reference evidence="2 3" key="1">
    <citation type="submission" date="2017-09" db="EMBL/GenBank/DDBJ databases">
        <authorList>
            <person name="Ehlers B."/>
            <person name="Leendertz F.H."/>
        </authorList>
    </citation>
    <scope>NUCLEOTIDE SEQUENCE [LARGE SCALE GENOMIC DNA]</scope>
    <source>
        <strain evidence="2 3">USBA 140</strain>
    </source>
</reference>
<dbReference type="InterPro" id="IPR000073">
    <property type="entry name" value="AB_hydrolase_1"/>
</dbReference>
<dbReference type="InterPro" id="IPR029058">
    <property type="entry name" value="AB_hydrolase_fold"/>
</dbReference>
<sequence>MGRRRKTVAAAVAVLVAVELLVVACSPVRTVEAVRLLRDLSDPPAAALGAVTRQEIAGPADLYRGPDAPEAALLVVPGAAEAGRRDGRLVAFAADLARADFLVMVPELAGSDPLRVSAADAEAVAAAVLRLTEAAGVPRVGLVGVSYAAGPALLAALRPEVAERVAFVAVIGGYHDITAAVTYMTTGFYAAPGGVWVRGPVDDRARWLFLRANADRVAPADTALLRAIAERRLRDPLAPVDGLTGDLGPEGRAVWRLLSNDDPEAVPELIAALPAGLRQEIAALDLAGRDLSGLTADVVLIHGRDDPLVPHTESAALAARLGERADLFVVDGLVHVDVGDLGVGDMVALVRAAYRLLTLRDAAPDPA</sequence>
<organism evidence="2 3">
    <name type="scientific">Caenispirillum bisanense</name>
    <dbReference type="NCBI Taxonomy" id="414052"/>
    <lineage>
        <taxon>Bacteria</taxon>
        <taxon>Pseudomonadati</taxon>
        <taxon>Pseudomonadota</taxon>
        <taxon>Alphaproteobacteria</taxon>
        <taxon>Rhodospirillales</taxon>
        <taxon>Novispirillaceae</taxon>
        <taxon>Caenispirillum</taxon>
    </lineage>
</organism>